<keyword evidence="4 6" id="KW-0786">Thiamine pyrophosphate</keyword>
<gene>
    <name evidence="6 10" type="primary">menD</name>
    <name evidence="10" type="ORF">ELQ92_12625</name>
</gene>
<dbReference type="Gene3D" id="3.40.50.1220">
    <property type="entry name" value="TPP-binding domain"/>
    <property type="match status" value="1"/>
</dbReference>
<keyword evidence="1 6" id="KW-0808">Transferase</keyword>
<dbReference type="InterPro" id="IPR012001">
    <property type="entry name" value="Thiamin_PyroP_enz_TPP-bd_dom"/>
</dbReference>
<accession>A0A3S4DUQ9</accession>
<keyword evidence="2 6" id="KW-0479">Metal-binding</keyword>
<dbReference type="PIRSF" id="PIRSF004983">
    <property type="entry name" value="MenD"/>
    <property type="match status" value="1"/>
</dbReference>
<organism evidence="10 11">
    <name type="scientific">Labedella populi</name>
    <dbReference type="NCBI Taxonomy" id="2498850"/>
    <lineage>
        <taxon>Bacteria</taxon>
        <taxon>Bacillati</taxon>
        <taxon>Actinomycetota</taxon>
        <taxon>Actinomycetes</taxon>
        <taxon>Micrococcales</taxon>
        <taxon>Microbacteriaceae</taxon>
        <taxon>Labedella</taxon>
    </lineage>
</organism>
<comment type="function">
    <text evidence="6">Catalyzes the thiamine diphosphate-dependent decarboxylation of 2-oxoglutarate and the subsequent addition of the resulting succinic semialdehyde-thiamine pyrophosphate anion to isochorismate to yield 2-succinyl-5-enolpyruvyl-6-hydroxy-3-cyclohexene-1-carboxylate (SEPHCHC).</text>
</comment>
<dbReference type="Gene3D" id="3.40.50.970">
    <property type="match status" value="2"/>
</dbReference>
<dbReference type="AlphaFoldDB" id="A0A3S4DUQ9"/>
<evidence type="ECO:0000259" key="8">
    <source>
        <dbReference type="Pfam" id="PF02775"/>
    </source>
</evidence>
<dbReference type="UniPathway" id="UPA01057">
    <property type="reaction ID" value="UER00164"/>
</dbReference>
<dbReference type="PANTHER" id="PTHR42916">
    <property type="entry name" value="2-SUCCINYL-5-ENOLPYRUVYL-6-HYDROXY-3-CYCLOHEXENE-1-CARBOXYLATE SYNTHASE"/>
    <property type="match status" value="1"/>
</dbReference>
<feature type="domain" description="Thiamine pyrophosphate enzyme N-terminal TPP-binding" evidence="9">
    <location>
        <begin position="37"/>
        <end position="148"/>
    </location>
</feature>
<dbReference type="EC" id="2.2.1.9" evidence="6"/>
<evidence type="ECO:0000256" key="7">
    <source>
        <dbReference type="SAM" id="MobiDB-lite"/>
    </source>
</evidence>
<keyword evidence="11" id="KW-1185">Reference proteome</keyword>
<dbReference type="GO" id="GO:0000287">
    <property type="term" value="F:magnesium ion binding"/>
    <property type="evidence" value="ECO:0007669"/>
    <property type="project" value="UniProtKB-UniRule"/>
</dbReference>
<evidence type="ECO:0000313" key="10">
    <source>
        <dbReference type="EMBL" id="RWZ59660.1"/>
    </source>
</evidence>
<comment type="similarity">
    <text evidence="6">Belongs to the TPP enzyme family. MenD subfamily.</text>
</comment>
<evidence type="ECO:0000259" key="9">
    <source>
        <dbReference type="Pfam" id="PF02776"/>
    </source>
</evidence>
<dbReference type="InterPro" id="IPR004433">
    <property type="entry name" value="MenaQ_synth_MenD"/>
</dbReference>
<protein>
    <recommendedName>
        <fullName evidence="6">2-succinyl-5-enolpyruvyl-6-hydroxy-3-cyclohexene-1-carboxylate synthase</fullName>
        <shortName evidence="6">SEPHCHC synthase</shortName>
        <ecNumber evidence="6">2.2.1.9</ecNumber>
    </recommendedName>
    <alternativeName>
        <fullName evidence="6">Menaquinone biosynthesis protein MenD</fullName>
    </alternativeName>
</protein>
<dbReference type="NCBIfam" id="TIGR00173">
    <property type="entry name" value="menD"/>
    <property type="match status" value="1"/>
</dbReference>
<dbReference type="SUPFAM" id="SSF52518">
    <property type="entry name" value="Thiamin diphosphate-binding fold (THDP-binding)"/>
    <property type="match status" value="2"/>
</dbReference>
<keyword evidence="6" id="KW-0474">Menaquinone biosynthesis</keyword>
<feature type="domain" description="Thiamine pyrophosphate enzyme TPP-binding" evidence="8">
    <location>
        <begin position="467"/>
        <end position="595"/>
    </location>
</feature>
<comment type="catalytic activity">
    <reaction evidence="6">
        <text>isochorismate + 2-oxoglutarate + H(+) = 5-enolpyruvoyl-6-hydroxy-2-succinyl-cyclohex-3-ene-1-carboxylate + CO2</text>
        <dbReference type="Rhea" id="RHEA:25593"/>
        <dbReference type="ChEBI" id="CHEBI:15378"/>
        <dbReference type="ChEBI" id="CHEBI:16526"/>
        <dbReference type="ChEBI" id="CHEBI:16810"/>
        <dbReference type="ChEBI" id="CHEBI:29780"/>
        <dbReference type="ChEBI" id="CHEBI:58818"/>
        <dbReference type="EC" id="2.2.1.9"/>
    </reaction>
</comment>
<evidence type="ECO:0000256" key="3">
    <source>
        <dbReference type="ARBA" id="ARBA00022842"/>
    </source>
</evidence>
<dbReference type="GO" id="GO:0030145">
    <property type="term" value="F:manganese ion binding"/>
    <property type="evidence" value="ECO:0007669"/>
    <property type="project" value="UniProtKB-UniRule"/>
</dbReference>
<dbReference type="HAMAP" id="MF_01659">
    <property type="entry name" value="MenD"/>
    <property type="match status" value="1"/>
</dbReference>
<dbReference type="UniPathway" id="UPA00079"/>
<dbReference type="EMBL" id="RZNC01000004">
    <property type="protein sequence ID" value="RWZ59660.1"/>
    <property type="molecule type" value="Genomic_DNA"/>
</dbReference>
<dbReference type="CDD" id="cd02009">
    <property type="entry name" value="TPP_SHCHC_synthase"/>
    <property type="match status" value="1"/>
</dbReference>
<comment type="cofactor">
    <cofactor evidence="6">
        <name>Mg(2+)</name>
        <dbReference type="ChEBI" id="CHEBI:18420"/>
    </cofactor>
    <cofactor evidence="6">
        <name>Mn(2+)</name>
        <dbReference type="ChEBI" id="CHEBI:29035"/>
    </cofactor>
</comment>
<evidence type="ECO:0000256" key="4">
    <source>
        <dbReference type="ARBA" id="ARBA00023052"/>
    </source>
</evidence>
<dbReference type="GO" id="GO:0070204">
    <property type="term" value="F:2-succinyl-5-enolpyruvyl-6-hydroxy-3-cyclohexene-1-carboxylic-acid synthase activity"/>
    <property type="evidence" value="ECO:0007669"/>
    <property type="project" value="UniProtKB-UniRule"/>
</dbReference>
<dbReference type="InterPro" id="IPR011766">
    <property type="entry name" value="TPP_enzyme_TPP-bd"/>
</dbReference>
<comment type="pathway">
    <text evidence="6">Quinol/quinone metabolism; menaquinone biosynthesis.</text>
</comment>
<evidence type="ECO:0000256" key="5">
    <source>
        <dbReference type="ARBA" id="ARBA00023211"/>
    </source>
</evidence>
<evidence type="ECO:0000256" key="2">
    <source>
        <dbReference type="ARBA" id="ARBA00022723"/>
    </source>
</evidence>
<comment type="subunit">
    <text evidence="6">Homodimer.</text>
</comment>
<name>A0A3S4DUQ9_9MICO</name>
<keyword evidence="3 6" id="KW-0460">Magnesium</keyword>
<keyword evidence="5 6" id="KW-0464">Manganese</keyword>
<dbReference type="InterPro" id="IPR029061">
    <property type="entry name" value="THDP-binding"/>
</dbReference>
<feature type="region of interest" description="Disordered" evidence="7">
    <location>
        <begin position="1"/>
        <end position="33"/>
    </location>
</feature>
<comment type="pathway">
    <text evidence="6">Quinol/quinone metabolism; 1,4-dihydroxy-2-naphthoate biosynthesis; 1,4-dihydroxy-2-naphthoate from chorismate: step 2/7.</text>
</comment>
<evidence type="ECO:0000313" key="11">
    <source>
        <dbReference type="Proteomes" id="UP000288603"/>
    </source>
</evidence>
<feature type="compositionally biased region" description="Polar residues" evidence="7">
    <location>
        <begin position="19"/>
        <end position="33"/>
    </location>
</feature>
<proteinExistence type="inferred from homology"/>
<evidence type="ECO:0000256" key="1">
    <source>
        <dbReference type="ARBA" id="ARBA00022679"/>
    </source>
</evidence>
<comment type="cofactor">
    <cofactor evidence="6">
        <name>thiamine diphosphate</name>
        <dbReference type="ChEBI" id="CHEBI:58937"/>
    </cofactor>
    <text evidence="6">Binds 1 thiamine pyrophosphate per subunit.</text>
</comment>
<dbReference type="GO" id="GO:0030976">
    <property type="term" value="F:thiamine pyrophosphate binding"/>
    <property type="evidence" value="ECO:0007669"/>
    <property type="project" value="UniProtKB-UniRule"/>
</dbReference>
<dbReference type="Pfam" id="PF02776">
    <property type="entry name" value="TPP_enzyme_N"/>
    <property type="match status" value="1"/>
</dbReference>
<evidence type="ECO:0000256" key="6">
    <source>
        <dbReference type="HAMAP-Rule" id="MF_01659"/>
    </source>
</evidence>
<dbReference type="GO" id="GO:0009234">
    <property type="term" value="P:menaquinone biosynthetic process"/>
    <property type="evidence" value="ECO:0007669"/>
    <property type="project" value="UniProtKB-UniRule"/>
</dbReference>
<dbReference type="OrthoDB" id="9791859at2"/>
<sequence>MEQTARTAIRATDRVLSMSDGQRTSPEDQSPAPSTAFAAALLEGLVRRGVRDVVVAPGSRSQALALAAAAFERAGAIAVHVRIDERAAGFFALGLAVESRRPVAIVVTSGTAVANLHPAVLEAHHSLVPLILLTADRPEELRGIRSNQTTAQPGIFAKATRFAVDVAAPSGLRSESRAADELADNAVSFAAGRGEAGAGPVHLNLAFREPLSSGFVHVPHQLVDALTDEGGLVTPPAAAPTAVYRPSILLDRDKRTVVIAGHAAGPAAESLAHAGGWPLIAEVSSDARYGRNLVVAYRRLLADPALGGRIERAVVFGHPTLSREVPALLSREGMDVTVVAPTGGEVYNPGRRAVRVVSAVSVVEGPVDRQWLGSWITASRGIAEAESRDSAPDLEAARSHDPAERLAYVKAEFSAVRQPIDRRLLVEAVWRATWPHDRLVLGASRLIREADAVVGGKKVRVHANRGLAGIDGTISTALGIATASQRAGGAGVTRVLVGDLTALHDIGGLLLAAGETPPRLQLVVGDDGGGTIFDGLEVATSARKDDIDRVLYTPRSVDFEALARGFGWGHARATTRAELDQALTAQTSAPTLIEVPLER</sequence>
<dbReference type="Pfam" id="PF02775">
    <property type="entry name" value="TPP_enzyme_C"/>
    <property type="match status" value="1"/>
</dbReference>
<reference evidence="10 11" key="1">
    <citation type="submission" date="2018-12" db="EMBL/GenBank/DDBJ databases">
        <authorList>
            <person name="Li F."/>
        </authorList>
    </citation>
    <scope>NUCLEOTIDE SEQUENCE [LARGE SCALE GENOMIC DNA]</scope>
    <source>
        <strain evidence="10 11">8H24J-4-2</strain>
    </source>
</reference>
<dbReference type="Proteomes" id="UP000288603">
    <property type="component" value="Unassembled WGS sequence"/>
</dbReference>
<dbReference type="PANTHER" id="PTHR42916:SF1">
    <property type="entry name" value="PROTEIN PHYLLO, CHLOROPLASTIC"/>
    <property type="match status" value="1"/>
</dbReference>
<comment type="caution">
    <text evidence="10">The sequence shown here is derived from an EMBL/GenBank/DDBJ whole genome shotgun (WGS) entry which is preliminary data.</text>
</comment>